<protein>
    <recommendedName>
        <fullName evidence="1">Putative zinc-finger domain-containing protein</fullName>
    </recommendedName>
</protein>
<sequence length="237" mass="26488">MTQPPSERQHDLPNREIEELLPWYVNRTLQEPERANVERHVADSPELQAHLAAWQHLAEGVRAIEVVAPEPSSERFAALMAQIDAAIEPPASKLERRPWVRLIMQWRAWHQSWLNSPGTAPFALALQCVLIVLCIAGITLQWPWSPPTFYHSLSQEVTTGAPSRGRLRLVVADDMTMGELRTLLGRIQATVIDGPSTVGAYTLAVPLDSHAVLPEALLETLQILRAHEHVTLAEPML</sequence>
<dbReference type="InterPro" id="IPR041916">
    <property type="entry name" value="Anti_sigma_zinc_sf"/>
</dbReference>
<dbReference type="PATRIC" id="fig|1429438.4.peg.5891"/>
<dbReference type="HOGENOM" id="CLU_1254507_0_0_7"/>
<evidence type="ECO:0000313" key="2">
    <source>
        <dbReference type="EMBL" id="ETW95346.1"/>
    </source>
</evidence>
<evidence type="ECO:0000259" key="1">
    <source>
        <dbReference type="Pfam" id="PF13490"/>
    </source>
</evidence>
<reference evidence="2 3" key="1">
    <citation type="journal article" date="2014" name="Nature">
        <title>An environmental bacterial taxon with a large and distinct metabolic repertoire.</title>
        <authorList>
            <person name="Wilson M.C."/>
            <person name="Mori T."/>
            <person name="Ruckert C."/>
            <person name="Uria A.R."/>
            <person name="Helf M.J."/>
            <person name="Takada K."/>
            <person name="Gernert C."/>
            <person name="Steffens U.A."/>
            <person name="Heycke N."/>
            <person name="Schmitt S."/>
            <person name="Rinke C."/>
            <person name="Helfrich E.J."/>
            <person name="Brachmann A.O."/>
            <person name="Gurgui C."/>
            <person name="Wakimoto T."/>
            <person name="Kracht M."/>
            <person name="Crusemann M."/>
            <person name="Hentschel U."/>
            <person name="Abe I."/>
            <person name="Matsunaga S."/>
            <person name="Kalinowski J."/>
            <person name="Takeyama H."/>
            <person name="Piel J."/>
        </authorList>
    </citation>
    <scope>NUCLEOTIDE SEQUENCE [LARGE SCALE GENOMIC DNA]</scope>
    <source>
        <strain evidence="3">TSY1</strain>
    </source>
</reference>
<accession>W4LDH5</accession>
<organism evidence="2 3">
    <name type="scientific">Entotheonella factor</name>
    <dbReference type="NCBI Taxonomy" id="1429438"/>
    <lineage>
        <taxon>Bacteria</taxon>
        <taxon>Pseudomonadati</taxon>
        <taxon>Nitrospinota/Tectimicrobiota group</taxon>
        <taxon>Candidatus Tectimicrobiota</taxon>
        <taxon>Candidatus Entotheonellia</taxon>
        <taxon>Candidatus Entotheonellales</taxon>
        <taxon>Candidatus Entotheonellaceae</taxon>
        <taxon>Candidatus Entotheonella</taxon>
    </lineage>
</organism>
<dbReference type="AlphaFoldDB" id="W4LDH5"/>
<dbReference type="Gene3D" id="1.10.10.1320">
    <property type="entry name" value="Anti-sigma factor, zinc-finger domain"/>
    <property type="match status" value="1"/>
</dbReference>
<name>W4LDH5_ENTF1</name>
<proteinExistence type="predicted"/>
<dbReference type="InterPro" id="IPR027383">
    <property type="entry name" value="Znf_put"/>
</dbReference>
<evidence type="ECO:0000313" key="3">
    <source>
        <dbReference type="Proteomes" id="UP000019141"/>
    </source>
</evidence>
<feature type="domain" description="Putative zinc-finger" evidence="1">
    <location>
        <begin position="15"/>
        <end position="46"/>
    </location>
</feature>
<dbReference type="Pfam" id="PF13490">
    <property type="entry name" value="zf-HC2"/>
    <property type="match status" value="1"/>
</dbReference>
<dbReference type="Proteomes" id="UP000019141">
    <property type="component" value="Unassembled WGS sequence"/>
</dbReference>
<dbReference type="EMBL" id="AZHW01000928">
    <property type="protein sequence ID" value="ETW95346.1"/>
    <property type="molecule type" value="Genomic_DNA"/>
</dbReference>
<comment type="caution">
    <text evidence="2">The sequence shown here is derived from an EMBL/GenBank/DDBJ whole genome shotgun (WGS) entry which is preliminary data.</text>
</comment>
<keyword evidence="3" id="KW-1185">Reference proteome</keyword>
<gene>
    <name evidence="2" type="ORF">ETSY1_31010</name>
</gene>